<feature type="compositionally biased region" description="Polar residues" evidence="1">
    <location>
        <begin position="7"/>
        <end position="21"/>
    </location>
</feature>
<name>A0ABT9LZD1_9BACL</name>
<feature type="region of interest" description="Disordered" evidence="1">
    <location>
        <begin position="1"/>
        <end position="25"/>
    </location>
</feature>
<comment type="caution">
    <text evidence="2">The sequence shown here is derived from an EMBL/GenBank/DDBJ whole genome shotgun (WGS) entry which is preliminary data.</text>
</comment>
<proteinExistence type="predicted"/>
<accession>A0ABT9LZD1</accession>
<protein>
    <submittedName>
        <fullName evidence="2">Uncharacterized protein</fullName>
    </submittedName>
</protein>
<dbReference type="Proteomes" id="UP001229209">
    <property type="component" value="Unassembled WGS sequence"/>
</dbReference>
<sequence length="881" mass="94465">MKLENHGINNTVNDTDPTTQGADGATFEFADPSNPSDANVGVEIATMQGSGAPVPYMHFQETKTATGAPVNQGGGYLFIAPHNTKPATPNQLIGTNLLSWIQALNGSPNYITYHDATPNTSTPYPEIRDDWFTTSTNGGFSGSTTSGETLVNLSYLVQQAGDAFIPTADENTKDQNDGAQFVMVKPNVTAQLGLGYSNNGLPLWGGTGSSRIQGDVPQGSVVFAFDQVSLGSWYQTSHLEYLNVTNSQGQSVNNLVFPDGQLAAFQSIGATPQGVNYTVWGPQDSWYMSQNGLTGGMIPVAGGGVGTPSDYGSPLFNAVTIGGAVPSGMQNTYINGDLVNGTHDAQGEDGSGNPENFTVNGGGGNVVSGGNLVKGVPIETKNLAPGTYTVTLYAGDDVGTFAAPVSQTFTVTGGANVPKVTLSATPTQLPSGSSSTLTAQVIGQVPGNYTVEIMDDGADNTLNGASQAQSPKDATQFTTEATYYGNLTDQFTAEIVSTSTGQAIATSQPVQVTWGNPSPPSPPPSTYCGVAYDTDEYYTNDGTPGSQVFHWTEVIPTEGYKWVGTGKNRHQVPYCYNVYREYTKMYPSIYKDGQISGLVYDPGYPGHMWLPIPANQWDNPTIVNPYSYAMGSAEKLWDAMDAAHGWPGWQNMQGKGGPQDNQISSTIPGYDRQTHQMEDYHGYMNPYYPRPWGFLRPGAGFSFRVVWMGSPDALPDSATVTFTMVNPDGSKRTWQEPVYFSKSLRMGFTQMQGFNDPPLSGYDVFMGLTPITPKHTINANGQPEMSRWSLSPDYSVVQEDDTKINAVVTLHFPNGTATYSIPDVMTEYNYPKWFFNGWGLTPAWMKQIVTLYDKAVAAGKGAGYTPNGGLAVPKNLEAWLK</sequence>
<gene>
    <name evidence="2" type="ORF">J2S04_002579</name>
</gene>
<evidence type="ECO:0000313" key="3">
    <source>
        <dbReference type="Proteomes" id="UP001229209"/>
    </source>
</evidence>
<dbReference type="EMBL" id="JAURUO010000017">
    <property type="protein sequence ID" value="MDP9729605.1"/>
    <property type="molecule type" value="Genomic_DNA"/>
</dbReference>
<keyword evidence="3" id="KW-1185">Reference proteome</keyword>
<feature type="region of interest" description="Disordered" evidence="1">
    <location>
        <begin position="341"/>
        <end position="363"/>
    </location>
</feature>
<organism evidence="2 3">
    <name type="scientific">Alicyclobacillus tolerans</name>
    <dbReference type="NCBI Taxonomy" id="90970"/>
    <lineage>
        <taxon>Bacteria</taxon>
        <taxon>Bacillati</taxon>
        <taxon>Bacillota</taxon>
        <taxon>Bacilli</taxon>
        <taxon>Bacillales</taxon>
        <taxon>Alicyclobacillaceae</taxon>
        <taxon>Alicyclobacillus</taxon>
    </lineage>
</organism>
<evidence type="ECO:0000256" key="1">
    <source>
        <dbReference type="SAM" id="MobiDB-lite"/>
    </source>
</evidence>
<evidence type="ECO:0000313" key="2">
    <source>
        <dbReference type="EMBL" id="MDP9729605.1"/>
    </source>
</evidence>
<reference evidence="2 3" key="1">
    <citation type="submission" date="2023-07" db="EMBL/GenBank/DDBJ databases">
        <title>Genomic Encyclopedia of Type Strains, Phase IV (KMG-IV): sequencing the most valuable type-strain genomes for metagenomic binning, comparative biology and taxonomic classification.</title>
        <authorList>
            <person name="Goeker M."/>
        </authorList>
    </citation>
    <scope>NUCLEOTIDE SEQUENCE [LARGE SCALE GENOMIC DNA]</scope>
    <source>
        <strain evidence="2 3">DSM 25924</strain>
    </source>
</reference>
<dbReference type="RefSeq" id="WP_238413449.1">
    <property type="nucleotide sequence ID" value="NZ_JAURUO010000017.1"/>
</dbReference>